<sequence>MCLKLERIANLIQCNVRRGHSAAVYTSGLRSTSVGDKNKLFRVSHTGIPVDTWGVSMCETWPKKVSISALVREKIMSSAWNSAKTDNCTPLPSNVSYSYCWLQISVC</sequence>
<protein>
    <submittedName>
        <fullName evidence="1">Uncharacterized protein</fullName>
    </submittedName>
</protein>
<evidence type="ECO:0000313" key="1">
    <source>
        <dbReference type="EMBL" id="PIO23028.1"/>
    </source>
</evidence>
<reference evidence="1" key="1">
    <citation type="submission" date="2017-08" db="EMBL/GenBank/DDBJ databases">
        <title>Assembly of the North American Bullfrog Genome.</title>
        <authorList>
            <person name="Warren R.L."/>
            <person name="Vandervalk B.P."/>
            <person name="Kucuk E."/>
            <person name="Birol I."/>
            <person name="Helbing C."/>
            <person name="Pandoh P."/>
            <person name="Behsaz B."/>
            <person name="Mohamadi H."/>
            <person name="Chu J."/>
            <person name="Jackman S."/>
            <person name="Hammond S.A."/>
            <person name="Veldhoen N."/>
            <person name="Kirk H."/>
            <person name="Zhao Y."/>
            <person name="Coope R."/>
            <person name="Pleasance S."/>
            <person name="Moore R."/>
            <person name="Holt R."/>
        </authorList>
    </citation>
    <scope>NUCLEOTIDE SEQUENCE</scope>
    <source>
        <strain evidence="1">Bruno</strain>
        <tissue evidence="1">Liver</tissue>
    </source>
</reference>
<accession>A0A2G9R563</accession>
<organism evidence="1">
    <name type="scientific">Aquarana catesbeiana</name>
    <name type="common">American bullfrog</name>
    <name type="synonym">Rana catesbeiana</name>
    <dbReference type="NCBI Taxonomy" id="8400"/>
    <lineage>
        <taxon>Eukaryota</taxon>
        <taxon>Metazoa</taxon>
        <taxon>Chordata</taxon>
        <taxon>Craniata</taxon>
        <taxon>Vertebrata</taxon>
        <taxon>Euteleostomi</taxon>
        <taxon>Amphibia</taxon>
        <taxon>Batrachia</taxon>
        <taxon>Anura</taxon>
        <taxon>Neobatrachia</taxon>
        <taxon>Ranoidea</taxon>
        <taxon>Ranidae</taxon>
        <taxon>Aquarana</taxon>
    </lineage>
</organism>
<proteinExistence type="predicted"/>
<gene>
    <name evidence="1" type="ORF">AB205_0114190</name>
</gene>
<dbReference type="AlphaFoldDB" id="A0A2G9R563"/>
<dbReference type="EMBL" id="KV971820">
    <property type="protein sequence ID" value="PIO23028.1"/>
    <property type="molecule type" value="Genomic_DNA"/>
</dbReference>
<name>A0A2G9R563_AQUCT</name>